<keyword evidence="5" id="KW-0472">Membrane</keyword>
<comment type="subcellular location">
    <subcellularLocation>
        <location evidence="1">Membrane</location>
        <topology evidence="1">Multi-pass membrane protein</topology>
    </subcellularLocation>
</comment>
<dbReference type="InterPro" id="IPR018787">
    <property type="entry name" value="DUF2371_TMEM200"/>
</dbReference>
<dbReference type="Proteomes" id="UP001054945">
    <property type="component" value="Unassembled WGS sequence"/>
</dbReference>
<evidence type="ECO:0000256" key="4">
    <source>
        <dbReference type="ARBA" id="ARBA00022989"/>
    </source>
</evidence>
<name>A0AAV4VUI1_CAEEX</name>
<evidence type="ECO:0000256" key="5">
    <source>
        <dbReference type="ARBA" id="ARBA00023136"/>
    </source>
</evidence>
<organism evidence="6 7">
    <name type="scientific">Caerostris extrusa</name>
    <name type="common">Bark spider</name>
    <name type="synonym">Caerostris bankana</name>
    <dbReference type="NCBI Taxonomy" id="172846"/>
    <lineage>
        <taxon>Eukaryota</taxon>
        <taxon>Metazoa</taxon>
        <taxon>Ecdysozoa</taxon>
        <taxon>Arthropoda</taxon>
        <taxon>Chelicerata</taxon>
        <taxon>Arachnida</taxon>
        <taxon>Araneae</taxon>
        <taxon>Araneomorphae</taxon>
        <taxon>Entelegynae</taxon>
        <taxon>Araneoidea</taxon>
        <taxon>Araneidae</taxon>
        <taxon>Caerostris</taxon>
    </lineage>
</organism>
<proteinExistence type="inferred from homology"/>
<comment type="caution">
    <text evidence="6">The sequence shown here is derived from an EMBL/GenBank/DDBJ whole genome shotgun (WGS) entry which is preliminary data.</text>
</comment>
<keyword evidence="7" id="KW-1185">Reference proteome</keyword>
<dbReference type="GO" id="GO:0016020">
    <property type="term" value="C:membrane"/>
    <property type="evidence" value="ECO:0007669"/>
    <property type="project" value="UniProtKB-SubCell"/>
</dbReference>
<keyword evidence="4" id="KW-1133">Transmembrane helix</keyword>
<evidence type="ECO:0000313" key="6">
    <source>
        <dbReference type="EMBL" id="GIY73456.1"/>
    </source>
</evidence>
<gene>
    <name evidence="6" type="primary">AVEN_40399_1</name>
    <name evidence="6" type="ORF">CEXT_701401</name>
</gene>
<keyword evidence="3" id="KW-0812">Transmembrane</keyword>
<evidence type="ECO:0000256" key="3">
    <source>
        <dbReference type="ARBA" id="ARBA00022692"/>
    </source>
</evidence>
<protein>
    <submittedName>
        <fullName evidence="6">Uncharacterized protein</fullName>
    </submittedName>
</protein>
<sequence>MTAGFLFIIIGAGMATLGFYSDYLSKVEETRGNTTVWVKNESKDSHLGSLTYFGPVVMGIEVLQLGGSGSTPSVRSSKASWERFLSHQRSSEDAEDTRTAVTQELVNFSKYLQNNVDTNKIQLQPASSNQQITGIP</sequence>
<dbReference type="AlphaFoldDB" id="A0AAV4VUI1"/>
<reference evidence="6 7" key="1">
    <citation type="submission" date="2021-06" db="EMBL/GenBank/DDBJ databases">
        <title>Caerostris extrusa draft genome.</title>
        <authorList>
            <person name="Kono N."/>
            <person name="Arakawa K."/>
        </authorList>
    </citation>
    <scope>NUCLEOTIDE SEQUENCE [LARGE SCALE GENOMIC DNA]</scope>
</reference>
<dbReference type="PANTHER" id="PTHR31815:SF1">
    <property type="entry name" value="TRANSMEMBRANE PROTEIN 200C"/>
    <property type="match status" value="1"/>
</dbReference>
<evidence type="ECO:0000256" key="2">
    <source>
        <dbReference type="ARBA" id="ARBA00005308"/>
    </source>
</evidence>
<comment type="similarity">
    <text evidence="2">Belongs to the TMEM200 family.</text>
</comment>
<dbReference type="EMBL" id="BPLR01015081">
    <property type="protein sequence ID" value="GIY73456.1"/>
    <property type="molecule type" value="Genomic_DNA"/>
</dbReference>
<evidence type="ECO:0000256" key="1">
    <source>
        <dbReference type="ARBA" id="ARBA00004141"/>
    </source>
</evidence>
<accession>A0AAV4VUI1</accession>
<evidence type="ECO:0000313" key="7">
    <source>
        <dbReference type="Proteomes" id="UP001054945"/>
    </source>
</evidence>
<dbReference type="PANTHER" id="PTHR31815">
    <property type="entry name" value="AGAP005329-PA"/>
    <property type="match status" value="1"/>
</dbReference>